<dbReference type="AlphaFoldDB" id="A0A819FBV6"/>
<dbReference type="OrthoDB" id="69928at2759"/>
<dbReference type="EMBL" id="CAJNON010000029">
    <property type="protein sequence ID" value="CAF0821178.1"/>
    <property type="molecule type" value="Genomic_DNA"/>
</dbReference>
<evidence type="ECO:0000313" key="5">
    <source>
        <dbReference type="EMBL" id="CAF0821178.1"/>
    </source>
</evidence>
<feature type="domain" description="DNA/RNA-binding" evidence="3">
    <location>
        <begin position="194"/>
        <end position="475"/>
    </location>
</feature>
<reference evidence="6" key="1">
    <citation type="submission" date="2021-02" db="EMBL/GenBank/DDBJ databases">
        <authorList>
            <person name="Nowell W R."/>
        </authorList>
    </citation>
    <scope>NUCLEOTIDE SEQUENCE</scope>
</reference>
<feature type="compositionally biased region" description="Pro residues" evidence="2">
    <location>
        <begin position="629"/>
        <end position="639"/>
    </location>
</feature>
<keyword evidence="1" id="KW-0866">Nonsense-mediated mRNA decay</keyword>
<evidence type="ECO:0000313" key="7">
    <source>
        <dbReference type="Proteomes" id="UP000663881"/>
    </source>
</evidence>
<feature type="region of interest" description="Disordered" evidence="2">
    <location>
        <begin position="681"/>
        <end position="723"/>
    </location>
</feature>
<feature type="compositionally biased region" description="Polar residues" evidence="2">
    <location>
        <begin position="607"/>
        <end position="628"/>
    </location>
</feature>
<dbReference type="Pfam" id="PF10373">
    <property type="entry name" value="EST1_DNA_bind"/>
    <property type="match status" value="1"/>
</dbReference>
<dbReference type="InterPro" id="IPR018834">
    <property type="entry name" value="DNA/RNA-bd_Est1-type"/>
</dbReference>
<dbReference type="PANTHER" id="PTHR15696:SF5">
    <property type="entry name" value="NONSENSE-MEDIATED MRNA DECAY FACTOR SMG7"/>
    <property type="match status" value="1"/>
</dbReference>
<dbReference type="GO" id="GO:0000184">
    <property type="term" value="P:nuclear-transcribed mRNA catabolic process, nonsense-mediated decay"/>
    <property type="evidence" value="ECO:0007669"/>
    <property type="project" value="UniProtKB-KW"/>
</dbReference>
<comment type="caution">
    <text evidence="6">The sequence shown here is derived from an EMBL/GenBank/DDBJ whole genome shotgun (WGS) entry which is preliminary data.</text>
</comment>
<feature type="region of interest" description="Disordered" evidence="2">
    <location>
        <begin position="607"/>
        <end position="662"/>
    </location>
</feature>
<dbReference type="Proteomes" id="UP000663891">
    <property type="component" value="Unassembled WGS sequence"/>
</dbReference>
<organism evidence="6 7">
    <name type="scientific">Adineta steineri</name>
    <dbReference type="NCBI Taxonomy" id="433720"/>
    <lineage>
        <taxon>Eukaryota</taxon>
        <taxon>Metazoa</taxon>
        <taxon>Spiralia</taxon>
        <taxon>Gnathifera</taxon>
        <taxon>Rotifera</taxon>
        <taxon>Eurotatoria</taxon>
        <taxon>Bdelloidea</taxon>
        <taxon>Adinetida</taxon>
        <taxon>Adinetidae</taxon>
        <taxon>Adineta</taxon>
    </lineage>
</organism>
<feature type="compositionally biased region" description="Polar residues" evidence="2">
    <location>
        <begin position="652"/>
        <end position="662"/>
    </location>
</feature>
<gene>
    <name evidence="6" type="ORF">OKA104_LOCUS22314</name>
    <name evidence="5" type="ORF">VCS650_LOCUS5083</name>
</gene>
<evidence type="ECO:0000259" key="3">
    <source>
        <dbReference type="Pfam" id="PF10373"/>
    </source>
</evidence>
<dbReference type="InterPro" id="IPR019458">
    <property type="entry name" value="Est1-like_N"/>
</dbReference>
<proteinExistence type="predicted"/>
<dbReference type="InterPro" id="IPR045153">
    <property type="entry name" value="Est1/Ebs1-like"/>
</dbReference>
<evidence type="ECO:0000313" key="6">
    <source>
        <dbReference type="EMBL" id="CAF3866004.1"/>
    </source>
</evidence>
<accession>A0A819FBV6</accession>
<feature type="compositionally biased region" description="Polar residues" evidence="2">
    <location>
        <begin position="688"/>
        <end position="697"/>
    </location>
</feature>
<dbReference type="GO" id="GO:0005697">
    <property type="term" value="C:telomerase holoenzyme complex"/>
    <property type="evidence" value="ECO:0007669"/>
    <property type="project" value="TreeGrafter"/>
</dbReference>
<sequence length="723" mass="84863">MNRKRFYPNNRRSKPVLPLNDNSLISQEIFDECEKLKQKILSLSNGKSEIWLYRQELLDQYNQLILFNLDYAIEKKIEHDLWTIVFKNEISYKQEQLKENHQHQSKRTEIQTSLQTLYEYARGYYMKLLQDVVHSYNFENSICKLIFPFLQKQSLNSIHHHHHQCKEASMLYFIQHILVHVGDLNRYSNQIDLAKTFYQYAIYTIPCLGQPYNQIAILHEMKNPLSLLTPGQNQLITTYYYIRSIAIKVPFPLAISNLEKLFQRLKDLPLSRYEQQQQNDFLTLFLQIIAMINLESRFEEDIYSFINLFQTIIMKNLNQFYFIQMITIIMFTLHRTLGLLPRSSPSTSTPKNPQLQFDLILQILIIIIEQCLEAIQLPLSMMIIDEQHILPILYLTFAYLDHILKYKNDLFEHKVFKQKQTMWNSLAKLLRSFSVYAANLELNKDKNESSGSLFIRYSDYPLAEERALECFTPLNDILKSYNFKKYDDNNPTNEHLSEKDERQLRKLRLVFILRQLCQKVDEKTKKKIFEHLITYVKDDVVYFESSSPTIQQIPSSNFGVPGDRRTTIQKPVTDDQRTFNPNGSAHVKAPRGIRNIALRQFLEPSMTAVQSTSNDRPVHQINTANDTSPFPPPPPPPPSHLLEQPDTWPCLPSSSESKDLFQQQQSLDYDSRLDSVWSNNEDLKNQYPFPSSSTSPHQMLAPGLMFSNPLTKNNFKQPPPPQQ</sequence>
<dbReference type="SUPFAM" id="SSF48452">
    <property type="entry name" value="TPR-like"/>
    <property type="match status" value="1"/>
</dbReference>
<dbReference type="GO" id="GO:0042162">
    <property type="term" value="F:telomeric DNA binding"/>
    <property type="evidence" value="ECO:0007669"/>
    <property type="project" value="TreeGrafter"/>
</dbReference>
<feature type="domain" description="Telomerase activating protein Est1-like N-terminal" evidence="4">
    <location>
        <begin position="76"/>
        <end position="191"/>
    </location>
</feature>
<dbReference type="Pfam" id="PF10374">
    <property type="entry name" value="EST1"/>
    <property type="match status" value="1"/>
</dbReference>
<dbReference type="PANTHER" id="PTHR15696">
    <property type="entry name" value="SMG-7 SUPPRESSOR WITH MORPHOLOGICAL EFFECT ON GENITALIA PROTEIN 7"/>
    <property type="match status" value="1"/>
</dbReference>
<evidence type="ECO:0000256" key="2">
    <source>
        <dbReference type="SAM" id="MobiDB-lite"/>
    </source>
</evidence>
<evidence type="ECO:0000259" key="4">
    <source>
        <dbReference type="Pfam" id="PF10374"/>
    </source>
</evidence>
<dbReference type="GO" id="GO:0070034">
    <property type="term" value="F:telomerase RNA binding"/>
    <property type="evidence" value="ECO:0007669"/>
    <property type="project" value="TreeGrafter"/>
</dbReference>
<evidence type="ECO:0000256" key="1">
    <source>
        <dbReference type="ARBA" id="ARBA00023161"/>
    </source>
</evidence>
<dbReference type="Gene3D" id="1.25.40.10">
    <property type="entry name" value="Tetratricopeptide repeat domain"/>
    <property type="match status" value="1"/>
</dbReference>
<dbReference type="Proteomes" id="UP000663881">
    <property type="component" value="Unassembled WGS sequence"/>
</dbReference>
<dbReference type="EMBL" id="CAJOAY010001616">
    <property type="protein sequence ID" value="CAF3866004.1"/>
    <property type="molecule type" value="Genomic_DNA"/>
</dbReference>
<protein>
    <submittedName>
        <fullName evidence="6">Uncharacterized protein</fullName>
    </submittedName>
</protein>
<name>A0A819FBV6_9BILA</name>
<dbReference type="InterPro" id="IPR011990">
    <property type="entry name" value="TPR-like_helical_dom_sf"/>
</dbReference>